<gene>
    <name evidence="1" type="ORF">CDAR_182321</name>
</gene>
<comment type="caution">
    <text evidence="1">The sequence shown here is derived from an EMBL/GenBank/DDBJ whole genome shotgun (WGS) entry which is preliminary data.</text>
</comment>
<name>A0AAV4U5E6_9ARAC</name>
<organism evidence="1 2">
    <name type="scientific">Caerostris darwini</name>
    <dbReference type="NCBI Taxonomy" id="1538125"/>
    <lineage>
        <taxon>Eukaryota</taxon>
        <taxon>Metazoa</taxon>
        <taxon>Ecdysozoa</taxon>
        <taxon>Arthropoda</taxon>
        <taxon>Chelicerata</taxon>
        <taxon>Arachnida</taxon>
        <taxon>Araneae</taxon>
        <taxon>Araneomorphae</taxon>
        <taxon>Entelegynae</taxon>
        <taxon>Araneoidea</taxon>
        <taxon>Araneidae</taxon>
        <taxon>Caerostris</taxon>
    </lineage>
</organism>
<accession>A0AAV4U5E6</accession>
<dbReference type="AlphaFoldDB" id="A0AAV4U5E6"/>
<dbReference type="EMBL" id="BPLQ01010733">
    <property type="protein sequence ID" value="GIY53014.1"/>
    <property type="molecule type" value="Genomic_DNA"/>
</dbReference>
<keyword evidence="2" id="KW-1185">Reference proteome</keyword>
<reference evidence="1 2" key="1">
    <citation type="submission" date="2021-06" db="EMBL/GenBank/DDBJ databases">
        <title>Caerostris darwini draft genome.</title>
        <authorList>
            <person name="Kono N."/>
            <person name="Arakawa K."/>
        </authorList>
    </citation>
    <scope>NUCLEOTIDE SEQUENCE [LARGE SCALE GENOMIC DNA]</scope>
</reference>
<dbReference type="Proteomes" id="UP001054837">
    <property type="component" value="Unassembled WGS sequence"/>
</dbReference>
<sequence length="93" mass="10602">MNPFVLEKSFMSSSTFIVSGFVERDLSQTAPSNQCDRNALTSKGPHESCSRSLMDIHKVSPWTRQFGRNAGLECLCSIVFQRTQEFQILEKKR</sequence>
<evidence type="ECO:0000313" key="1">
    <source>
        <dbReference type="EMBL" id="GIY53014.1"/>
    </source>
</evidence>
<evidence type="ECO:0000313" key="2">
    <source>
        <dbReference type="Proteomes" id="UP001054837"/>
    </source>
</evidence>
<proteinExistence type="predicted"/>
<protein>
    <submittedName>
        <fullName evidence="1">Uncharacterized protein</fullName>
    </submittedName>
</protein>